<keyword evidence="4" id="KW-0472">Membrane</keyword>
<evidence type="ECO:0000256" key="1">
    <source>
        <dbReference type="ARBA" id="ARBA00006739"/>
    </source>
</evidence>
<dbReference type="Gene3D" id="3.90.550.10">
    <property type="entry name" value="Spore Coat Polysaccharide Biosynthesis Protein SpsA, Chain A"/>
    <property type="match status" value="1"/>
</dbReference>
<dbReference type="GO" id="GO:0016757">
    <property type="term" value="F:glycosyltransferase activity"/>
    <property type="evidence" value="ECO:0007669"/>
    <property type="project" value="UniProtKB-KW"/>
</dbReference>
<keyword evidence="4" id="KW-0812">Transmembrane</keyword>
<organism evidence="7 8">
    <name type="scientific">Ginsengibacter hankyongi</name>
    <dbReference type="NCBI Taxonomy" id="2607284"/>
    <lineage>
        <taxon>Bacteria</taxon>
        <taxon>Pseudomonadati</taxon>
        <taxon>Bacteroidota</taxon>
        <taxon>Chitinophagia</taxon>
        <taxon>Chitinophagales</taxon>
        <taxon>Chitinophagaceae</taxon>
        <taxon>Ginsengibacter</taxon>
    </lineage>
</organism>
<dbReference type="Pfam" id="PF00535">
    <property type="entry name" value="Glycos_transf_2"/>
    <property type="match status" value="1"/>
</dbReference>
<dbReference type="InterPro" id="IPR001173">
    <property type="entry name" value="Glyco_trans_2-like"/>
</dbReference>
<dbReference type="Pfam" id="PF13632">
    <property type="entry name" value="Glyco_trans_2_3"/>
    <property type="match status" value="1"/>
</dbReference>
<evidence type="ECO:0000256" key="3">
    <source>
        <dbReference type="ARBA" id="ARBA00022679"/>
    </source>
</evidence>
<reference evidence="7 8" key="1">
    <citation type="submission" date="2019-09" db="EMBL/GenBank/DDBJ databases">
        <title>Draft genome sequence of Ginsengibacter sp. BR5-29.</title>
        <authorList>
            <person name="Im W.-T."/>
        </authorList>
    </citation>
    <scope>NUCLEOTIDE SEQUENCE [LARGE SCALE GENOMIC DNA]</scope>
    <source>
        <strain evidence="7 8">BR5-29</strain>
    </source>
</reference>
<evidence type="ECO:0000256" key="2">
    <source>
        <dbReference type="ARBA" id="ARBA00022676"/>
    </source>
</evidence>
<feature type="domain" description="Glycosyltransferase 2-like" evidence="5">
    <location>
        <begin position="62"/>
        <end position="200"/>
    </location>
</feature>
<evidence type="ECO:0000259" key="5">
    <source>
        <dbReference type="Pfam" id="PF00535"/>
    </source>
</evidence>
<feature type="transmembrane region" description="Helical" evidence="4">
    <location>
        <begin position="355"/>
        <end position="379"/>
    </location>
</feature>
<accession>A0A5J5IBN3</accession>
<evidence type="ECO:0000259" key="6">
    <source>
        <dbReference type="Pfam" id="PF13632"/>
    </source>
</evidence>
<keyword evidence="4" id="KW-1133">Transmembrane helix</keyword>
<keyword evidence="8" id="KW-1185">Reference proteome</keyword>
<comment type="caution">
    <text evidence="7">The sequence shown here is derived from an EMBL/GenBank/DDBJ whole genome shotgun (WGS) entry which is preliminary data.</text>
</comment>
<proteinExistence type="inferred from homology"/>
<evidence type="ECO:0000256" key="4">
    <source>
        <dbReference type="SAM" id="Phobius"/>
    </source>
</evidence>
<protein>
    <submittedName>
        <fullName evidence="7">Glycosyltransferase family 2 protein</fullName>
    </submittedName>
</protein>
<comment type="similarity">
    <text evidence="1">Belongs to the glycosyltransferase 2 family.</text>
</comment>
<dbReference type="EMBL" id="VYQF01000008">
    <property type="protein sequence ID" value="KAA9036347.1"/>
    <property type="molecule type" value="Genomic_DNA"/>
</dbReference>
<feature type="transmembrane region" description="Helical" evidence="4">
    <location>
        <begin position="7"/>
        <end position="32"/>
    </location>
</feature>
<dbReference type="InterPro" id="IPR029044">
    <property type="entry name" value="Nucleotide-diphossugar_trans"/>
</dbReference>
<evidence type="ECO:0000313" key="8">
    <source>
        <dbReference type="Proteomes" id="UP000326903"/>
    </source>
</evidence>
<dbReference type="RefSeq" id="WP_150416470.1">
    <property type="nucleotide sequence ID" value="NZ_VYQF01000008.1"/>
</dbReference>
<gene>
    <name evidence="7" type="ORF">FW778_19130</name>
</gene>
<name>A0A5J5IBN3_9BACT</name>
<keyword evidence="3 7" id="KW-0808">Transferase</keyword>
<keyword evidence="2" id="KW-0328">Glycosyltransferase</keyword>
<dbReference type="CDD" id="cd06423">
    <property type="entry name" value="CESA_like"/>
    <property type="match status" value="1"/>
</dbReference>
<dbReference type="Proteomes" id="UP000326903">
    <property type="component" value="Unassembled WGS sequence"/>
</dbReference>
<feature type="transmembrane region" description="Helical" evidence="4">
    <location>
        <begin position="428"/>
        <end position="448"/>
    </location>
</feature>
<dbReference type="SUPFAM" id="SSF53448">
    <property type="entry name" value="Nucleotide-diphospho-sugar transferases"/>
    <property type="match status" value="1"/>
</dbReference>
<dbReference type="AlphaFoldDB" id="A0A5J5IBN3"/>
<feature type="transmembrane region" description="Helical" evidence="4">
    <location>
        <begin position="391"/>
        <end position="416"/>
    </location>
</feature>
<dbReference type="PANTHER" id="PTHR43630">
    <property type="entry name" value="POLY-BETA-1,6-N-ACETYL-D-GLUCOSAMINE SYNTHASE"/>
    <property type="match status" value="1"/>
</dbReference>
<feature type="domain" description="Glycosyltransferase 2-like" evidence="6">
    <location>
        <begin position="247"/>
        <end position="402"/>
    </location>
</feature>
<evidence type="ECO:0000313" key="7">
    <source>
        <dbReference type="EMBL" id="KAA9036347.1"/>
    </source>
</evidence>
<dbReference type="PANTHER" id="PTHR43630:SF1">
    <property type="entry name" value="POLY-BETA-1,6-N-ACETYL-D-GLUCOSAMINE SYNTHASE"/>
    <property type="match status" value="1"/>
</dbReference>
<sequence>MTWQRIILDLFSYGILVYSIVLLTCYILIGIYSTAEIRKYLRDNSSADFKVLAASTHLPGISILAPAYNEAANIVENVRSMLSIHYNTLELIIINDGSKDDSLQKLIAAYDLYKVNIFINEQIPAKKVKGIYKSRNAVYNKLIVVDKENGGKSDALNVGINVAKYGYFVCVDVDCILEQDALLKMMKPFLEETKVRVIASGGVIRIANDCTIENGKLVEVNLPKKFLPRVQVIEYIRAFLLGRMAWSRLNGLLLISGAFGAFDKEIVMRCGGYNVKTVGEDMELIARMRRYMEEHKLPYKVTFIPDPLCWTEAPDTYKILGRQRNRWTRGTIETLRIHKIMFFNPRYRLLGCVSYPYWFFFEFLAPIIEFIGIVGFLIFSFCGIIDWQSFLILLGCILLFGFLYSLFAIFMEVVTYNQYKKKNDVFKLVLTALLEPFLFHPFVVWSAIKGNIDYIRKKNAWGEMTRLGLGSGNKADAKTNVINHLEMETAPRDQSKFV</sequence>